<dbReference type="EMBL" id="NIXP01000111">
    <property type="protein sequence ID" value="OWR30299.1"/>
    <property type="molecule type" value="Genomic_DNA"/>
</dbReference>
<reference evidence="2 3" key="1">
    <citation type="submission" date="2017-06" db="EMBL/GenBank/DDBJ databases">
        <authorList>
            <person name="Kim H.J."/>
            <person name="Triplett B.A."/>
        </authorList>
    </citation>
    <scope>NUCLEOTIDE SEQUENCE [LARGE SCALE GENOMIC DNA]</scope>
    <source>
        <strain evidence="2 3">S18795</strain>
    </source>
</reference>
<accession>A0A246KW23</accession>
<gene>
    <name evidence="2" type="ORF">CEE55_16175</name>
</gene>
<proteinExistence type="predicted"/>
<evidence type="ECO:0000256" key="1">
    <source>
        <dbReference type="SAM" id="SignalP"/>
    </source>
</evidence>
<evidence type="ECO:0000313" key="2">
    <source>
        <dbReference type="EMBL" id="OWR30299.1"/>
    </source>
</evidence>
<protein>
    <submittedName>
        <fullName evidence="2">Uncharacterized protein</fullName>
    </submittedName>
</protein>
<comment type="caution">
    <text evidence="2">The sequence shown here is derived from an EMBL/GenBank/DDBJ whole genome shotgun (WGS) entry which is preliminary data.</text>
</comment>
<dbReference type="GeneID" id="93708521"/>
<feature type="chain" id="PRO_5011258732" evidence="1">
    <location>
        <begin position="22"/>
        <end position="346"/>
    </location>
</feature>
<keyword evidence="1" id="KW-0732">Signal</keyword>
<dbReference type="AlphaFoldDB" id="A0A246KW23"/>
<name>A0A246KW23_9GAMM</name>
<dbReference type="RefSeq" id="WP_049470412.1">
    <property type="nucleotide sequence ID" value="NZ_FNFQ01000015.1"/>
</dbReference>
<feature type="signal peptide" evidence="1">
    <location>
        <begin position="1"/>
        <end position="21"/>
    </location>
</feature>
<dbReference type="Proteomes" id="UP000197904">
    <property type="component" value="Unassembled WGS sequence"/>
</dbReference>
<organism evidence="2 3">
    <name type="scientific">Stenotrophomonas pavanii</name>
    <dbReference type="NCBI Taxonomy" id="487698"/>
    <lineage>
        <taxon>Bacteria</taxon>
        <taxon>Pseudomonadati</taxon>
        <taxon>Pseudomonadota</taxon>
        <taxon>Gammaproteobacteria</taxon>
        <taxon>Lysobacterales</taxon>
        <taxon>Lysobacteraceae</taxon>
        <taxon>Stenotrophomonas</taxon>
    </lineage>
</organism>
<sequence length="346" mass="37951">MMVRLLLPACLAMALAFPALAEQAPTDATAQVDLQQPARIRLFSANGQYLAMRKNHTRSGAEAEVVRVESKASKGVFSTLASLATGNESTSIGMPESFATGTLGGIRKPFYREFALVPGQLVNVMANFEGNRRCVPAGERVRDLRFTLPPSLLLTPEPGLDYEVSFGTDGSSCGMNARLLLADGRSVPLPTELQRQRSPKTYKVEGTHLYTFLFRPGSVYYRPVGEAEDLQLRIDDAEHADAFETAMREIASRPGTQMCIVLPDFFYKSPLKDRLDRVLDEQDKNFPAILEPIEGLRKVRQLEDHVPTTFLDAAAYCQLAGMMAFPPRNTLDGAPDVAAPAQSNNP</sequence>
<evidence type="ECO:0000313" key="3">
    <source>
        <dbReference type="Proteomes" id="UP000197904"/>
    </source>
</evidence>